<name>A0A0S3T295_PHAAN</name>
<dbReference type="Pfam" id="PF00582">
    <property type="entry name" value="Usp"/>
    <property type="match status" value="1"/>
</dbReference>
<dbReference type="InterPro" id="IPR006016">
    <property type="entry name" value="UspA"/>
</dbReference>
<keyword evidence="3" id="KW-1185">Reference proteome</keyword>
<proteinExistence type="predicted"/>
<dbReference type="Gene3D" id="3.40.50.620">
    <property type="entry name" value="HUPs"/>
    <property type="match status" value="1"/>
</dbReference>
<dbReference type="PANTHER" id="PTHR47000">
    <property type="entry name" value="ADENINE NUCLEOTIDE ALPHA HYDROLASES-LIKE SUPERFAMILY PROTEIN"/>
    <property type="match status" value="1"/>
</dbReference>
<accession>A0A0S3T295</accession>
<evidence type="ECO:0000259" key="1">
    <source>
        <dbReference type="Pfam" id="PF00582"/>
    </source>
</evidence>
<sequence length="336" mass="37953">MGLSKLQSIREQASNELLEGETKWSNNEIDFLTMFEGSYCLMRSTLMWSNSRPPTQRRKWNQKKPRTKKMIIGKVKEKAKQKMSYVPDQHFTKFVSPSSMGKRGARLPGFCLNRIRPHARVRSPPAQANKHENTTIATTIDQKTENSCSSCEEKSDEGVKQGSVIGRKIMIVVDSSLEAKGAVQWALTHTVQNQDTIVLLHVMKPSNKQAGTDDEESSKEIAPRANELASSFKNMCQVKRPEVQTEITVIEGKEKGKKIVEEAKKQGVALLVLGQKKRSTTWRLLMMWAGQRVTGGVVEYCIQNAHCMAIAVRRKSKKSGGYMITTKRHKDFWLLA</sequence>
<dbReference type="Proteomes" id="UP000291084">
    <property type="component" value="Chromosome 10"/>
</dbReference>
<organism evidence="2 3">
    <name type="scientific">Vigna angularis var. angularis</name>
    <dbReference type="NCBI Taxonomy" id="157739"/>
    <lineage>
        <taxon>Eukaryota</taxon>
        <taxon>Viridiplantae</taxon>
        <taxon>Streptophyta</taxon>
        <taxon>Embryophyta</taxon>
        <taxon>Tracheophyta</taxon>
        <taxon>Spermatophyta</taxon>
        <taxon>Magnoliopsida</taxon>
        <taxon>eudicotyledons</taxon>
        <taxon>Gunneridae</taxon>
        <taxon>Pentapetalae</taxon>
        <taxon>rosids</taxon>
        <taxon>fabids</taxon>
        <taxon>Fabales</taxon>
        <taxon>Fabaceae</taxon>
        <taxon>Papilionoideae</taxon>
        <taxon>50 kb inversion clade</taxon>
        <taxon>NPAAA clade</taxon>
        <taxon>indigoferoid/millettioid clade</taxon>
        <taxon>Phaseoleae</taxon>
        <taxon>Vigna</taxon>
    </lineage>
</organism>
<dbReference type="AlphaFoldDB" id="A0A0S3T295"/>
<reference evidence="2 3" key="1">
    <citation type="journal article" date="2015" name="Sci. Rep.">
        <title>The power of single molecule real-time sequencing technology in the de novo assembly of a eukaryotic genome.</title>
        <authorList>
            <person name="Sakai H."/>
            <person name="Naito K."/>
            <person name="Ogiso-Tanaka E."/>
            <person name="Takahashi Y."/>
            <person name="Iseki K."/>
            <person name="Muto C."/>
            <person name="Satou K."/>
            <person name="Teruya K."/>
            <person name="Shiroma A."/>
            <person name="Shimoji M."/>
            <person name="Hirano T."/>
            <person name="Itoh T."/>
            <person name="Kaga A."/>
            <person name="Tomooka N."/>
        </authorList>
    </citation>
    <scope>NUCLEOTIDE SEQUENCE [LARGE SCALE GENOMIC DNA]</scope>
    <source>
        <strain evidence="3">cv. Shumari</strain>
    </source>
</reference>
<dbReference type="PANTHER" id="PTHR47000:SF1">
    <property type="entry name" value="ADENINE NUCLEOTIDE ALPHA HYDROLASES-LIKE SUPERFAMILY PROTEIN"/>
    <property type="match status" value="1"/>
</dbReference>
<feature type="domain" description="UspA" evidence="1">
    <location>
        <begin position="167"/>
        <end position="313"/>
    </location>
</feature>
<evidence type="ECO:0000313" key="3">
    <source>
        <dbReference type="Proteomes" id="UP000291084"/>
    </source>
</evidence>
<evidence type="ECO:0000313" key="2">
    <source>
        <dbReference type="EMBL" id="BAT99169.1"/>
    </source>
</evidence>
<gene>
    <name evidence="2" type="primary">Vigan.10G056400</name>
    <name evidence="2" type="ORF">VIGAN_10056400</name>
</gene>
<dbReference type="CDD" id="cd00293">
    <property type="entry name" value="USP-like"/>
    <property type="match status" value="1"/>
</dbReference>
<protein>
    <recommendedName>
        <fullName evidence="1">UspA domain-containing protein</fullName>
    </recommendedName>
</protein>
<dbReference type="SUPFAM" id="SSF52402">
    <property type="entry name" value="Adenine nucleotide alpha hydrolases-like"/>
    <property type="match status" value="1"/>
</dbReference>
<dbReference type="OrthoDB" id="1667873at2759"/>
<dbReference type="EMBL" id="AP015043">
    <property type="protein sequence ID" value="BAT99169.1"/>
    <property type="molecule type" value="Genomic_DNA"/>
</dbReference>
<dbReference type="InterPro" id="IPR014729">
    <property type="entry name" value="Rossmann-like_a/b/a_fold"/>
</dbReference>